<dbReference type="GO" id="GO:0006020">
    <property type="term" value="P:inositol metabolic process"/>
    <property type="evidence" value="ECO:0007669"/>
    <property type="project" value="TreeGrafter"/>
</dbReference>
<feature type="binding site" evidence="11">
    <location>
        <position position="212"/>
    </location>
    <ligand>
        <name>Mg(2+)</name>
        <dbReference type="ChEBI" id="CHEBI:18420"/>
        <label>1</label>
        <note>catalytic</note>
    </ligand>
</feature>
<accession>A0A423PTP0</accession>
<keyword evidence="13" id="KW-1185">Reference proteome</keyword>
<comment type="caution">
    <text evidence="12">The sequence shown here is derived from an EMBL/GenBank/DDBJ whole genome shotgun (WGS) entry which is preliminary data.</text>
</comment>
<evidence type="ECO:0000256" key="4">
    <source>
        <dbReference type="ARBA" id="ARBA00013106"/>
    </source>
</evidence>
<proteinExistence type="inferred from homology"/>
<dbReference type="Gene3D" id="3.40.190.80">
    <property type="match status" value="1"/>
</dbReference>
<dbReference type="EC" id="3.1.3.25" evidence="4"/>
<dbReference type="InParanoid" id="A0A423PTP0"/>
<gene>
    <name evidence="12" type="ORF">SAJA_07225</name>
</gene>
<name>A0A423PTP0_9GAMM</name>
<evidence type="ECO:0000256" key="8">
    <source>
        <dbReference type="ARBA" id="ARBA00022842"/>
    </source>
</evidence>
<dbReference type="GO" id="GO:0007165">
    <property type="term" value="P:signal transduction"/>
    <property type="evidence" value="ECO:0007669"/>
    <property type="project" value="TreeGrafter"/>
</dbReference>
<comment type="similarity">
    <text evidence="3">Belongs to the inositol monophosphatase superfamily.</text>
</comment>
<dbReference type="GO" id="GO:0046872">
    <property type="term" value="F:metal ion binding"/>
    <property type="evidence" value="ECO:0007669"/>
    <property type="project" value="UniProtKB-KW"/>
</dbReference>
<evidence type="ECO:0000256" key="2">
    <source>
        <dbReference type="ARBA" id="ARBA00001946"/>
    </source>
</evidence>
<feature type="binding site" evidence="11">
    <location>
        <position position="69"/>
    </location>
    <ligand>
        <name>Mg(2+)</name>
        <dbReference type="ChEBI" id="CHEBI:18420"/>
        <label>1</label>
        <note>catalytic</note>
    </ligand>
</feature>
<keyword evidence="7" id="KW-0805">Transcription regulation</keyword>
<evidence type="ECO:0000256" key="1">
    <source>
        <dbReference type="ARBA" id="ARBA00001033"/>
    </source>
</evidence>
<dbReference type="InterPro" id="IPR000760">
    <property type="entry name" value="Inositol_monophosphatase-like"/>
</dbReference>
<dbReference type="Proteomes" id="UP000285310">
    <property type="component" value="Unassembled WGS sequence"/>
</dbReference>
<organism evidence="12 13">
    <name type="scientific">Salinisphaera japonica YTM-1</name>
    <dbReference type="NCBI Taxonomy" id="1209778"/>
    <lineage>
        <taxon>Bacteria</taxon>
        <taxon>Pseudomonadati</taxon>
        <taxon>Pseudomonadota</taxon>
        <taxon>Gammaproteobacteria</taxon>
        <taxon>Salinisphaerales</taxon>
        <taxon>Salinisphaeraceae</taxon>
        <taxon>Salinisphaera</taxon>
    </lineage>
</organism>
<dbReference type="SUPFAM" id="SSF56655">
    <property type="entry name" value="Carbohydrate phosphatase"/>
    <property type="match status" value="1"/>
</dbReference>
<keyword evidence="7" id="KW-0804">Transcription</keyword>
<comment type="catalytic activity">
    <reaction evidence="1">
        <text>a myo-inositol phosphate + H2O = myo-inositol + phosphate</text>
        <dbReference type="Rhea" id="RHEA:24056"/>
        <dbReference type="ChEBI" id="CHEBI:15377"/>
        <dbReference type="ChEBI" id="CHEBI:17268"/>
        <dbReference type="ChEBI" id="CHEBI:43474"/>
        <dbReference type="ChEBI" id="CHEBI:84139"/>
        <dbReference type="EC" id="3.1.3.25"/>
    </reaction>
</comment>
<keyword evidence="6" id="KW-0378">Hydrolase</keyword>
<evidence type="ECO:0000256" key="7">
    <source>
        <dbReference type="ARBA" id="ARBA00022814"/>
    </source>
</evidence>
<dbReference type="PRINTS" id="PR00377">
    <property type="entry name" value="IMPHPHTASES"/>
</dbReference>
<dbReference type="PROSITE" id="PS00629">
    <property type="entry name" value="IMP_1"/>
    <property type="match status" value="1"/>
</dbReference>
<comment type="cofactor">
    <cofactor evidence="2 11">
        <name>Mg(2+)</name>
        <dbReference type="ChEBI" id="CHEBI:18420"/>
    </cofactor>
</comment>
<dbReference type="Gene3D" id="3.30.540.10">
    <property type="entry name" value="Fructose-1,6-Bisphosphatase, subunit A, domain 1"/>
    <property type="match status" value="1"/>
</dbReference>
<dbReference type="GO" id="GO:0008934">
    <property type="term" value="F:inositol monophosphate 1-phosphatase activity"/>
    <property type="evidence" value="ECO:0007669"/>
    <property type="project" value="TreeGrafter"/>
</dbReference>
<dbReference type="PANTHER" id="PTHR20854">
    <property type="entry name" value="INOSITOL MONOPHOSPHATASE"/>
    <property type="match status" value="1"/>
</dbReference>
<evidence type="ECO:0000313" key="13">
    <source>
        <dbReference type="Proteomes" id="UP000285310"/>
    </source>
</evidence>
<feature type="binding site" evidence="11">
    <location>
        <position position="88"/>
    </location>
    <ligand>
        <name>Mg(2+)</name>
        <dbReference type="ChEBI" id="CHEBI:18420"/>
        <label>1</label>
        <note>catalytic</note>
    </ligand>
</feature>
<evidence type="ECO:0000256" key="10">
    <source>
        <dbReference type="ARBA" id="ARBA00030730"/>
    </source>
</evidence>
<feature type="binding site" evidence="11">
    <location>
        <position position="87"/>
    </location>
    <ligand>
        <name>Mg(2+)</name>
        <dbReference type="ChEBI" id="CHEBI:18420"/>
        <label>1</label>
        <note>catalytic</note>
    </ligand>
</feature>
<evidence type="ECO:0000256" key="6">
    <source>
        <dbReference type="ARBA" id="ARBA00022801"/>
    </source>
</evidence>
<sequence>MSEEYSRYLDVAIRAARAAEDVIARYYRTDIDVTRKADASPVTVADVACEQVIKQILGEAFPEHGFYGEELGRESIDADYVWLIDPIDGTKSFVRGYPMFSTQIALMHQGELVVGVSNAPMYNGGELMAAAKGAGATMDGQPIAVSAVEAISESSLSLGNIGALGASPAWDDIGRLVGDVHRIRGYGDFLHYHLLAGGAIDMVIESDLNILDIAALAVIIREAGGDVTTLDGRPLDLESRTLLATNARLREPVNAYLTGWDDTRDGPKG</sequence>
<keyword evidence="7" id="KW-0889">Transcription antitermination</keyword>
<evidence type="ECO:0000256" key="3">
    <source>
        <dbReference type="ARBA" id="ARBA00009759"/>
    </source>
</evidence>
<protein>
    <recommendedName>
        <fullName evidence="9">Nus factor SuhB</fullName>
        <ecNumber evidence="4">3.1.3.25</ecNumber>
    </recommendedName>
    <alternativeName>
        <fullName evidence="10">Inositol-1-monophosphatase</fullName>
    </alternativeName>
</protein>
<keyword evidence="5 11" id="KW-0479">Metal-binding</keyword>
<reference evidence="12 13" key="1">
    <citation type="submission" date="2013-10" db="EMBL/GenBank/DDBJ databases">
        <title>Salinisphaera japonica YTM-1 Genome Sequencing.</title>
        <authorList>
            <person name="Lai Q."/>
            <person name="Li C."/>
            <person name="Shao Z."/>
        </authorList>
    </citation>
    <scope>NUCLEOTIDE SEQUENCE [LARGE SCALE GENOMIC DNA]</scope>
    <source>
        <strain evidence="12 13">YTM-1</strain>
    </source>
</reference>
<dbReference type="InterPro" id="IPR020583">
    <property type="entry name" value="Inositol_monoP_metal-BS"/>
</dbReference>
<keyword evidence="8 11" id="KW-0460">Magnesium</keyword>
<dbReference type="FunFam" id="3.30.540.10:FF:000003">
    <property type="entry name" value="Inositol-1-monophosphatase"/>
    <property type="match status" value="1"/>
</dbReference>
<evidence type="ECO:0000313" key="12">
    <source>
        <dbReference type="EMBL" id="ROO28953.1"/>
    </source>
</evidence>
<evidence type="ECO:0000256" key="9">
    <source>
        <dbReference type="ARBA" id="ARBA00023884"/>
    </source>
</evidence>
<evidence type="ECO:0000256" key="5">
    <source>
        <dbReference type="ARBA" id="ARBA00022723"/>
    </source>
</evidence>
<dbReference type="GO" id="GO:0031564">
    <property type="term" value="P:transcription antitermination"/>
    <property type="evidence" value="ECO:0007669"/>
    <property type="project" value="UniProtKB-KW"/>
</dbReference>
<dbReference type="Pfam" id="PF00459">
    <property type="entry name" value="Inositol_P"/>
    <property type="match status" value="1"/>
</dbReference>
<dbReference type="EMBL" id="AYKG01000018">
    <property type="protein sequence ID" value="ROO28953.1"/>
    <property type="molecule type" value="Genomic_DNA"/>
</dbReference>
<feature type="binding site" evidence="11">
    <location>
        <position position="85"/>
    </location>
    <ligand>
        <name>Mg(2+)</name>
        <dbReference type="ChEBI" id="CHEBI:18420"/>
        <label>1</label>
        <note>catalytic</note>
    </ligand>
</feature>
<dbReference type="PANTHER" id="PTHR20854:SF4">
    <property type="entry name" value="INOSITOL-1-MONOPHOSPHATASE-RELATED"/>
    <property type="match status" value="1"/>
</dbReference>
<dbReference type="RefSeq" id="WP_245963253.1">
    <property type="nucleotide sequence ID" value="NZ_AYKG01000018.1"/>
</dbReference>
<dbReference type="AlphaFoldDB" id="A0A423PTP0"/>
<evidence type="ECO:0000256" key="11">
    <source>
        <dbReference type="PIRSR" id="PIRSR600760-2"/>
    </source>
</evidence>